<gene>
    <name evidence="2" type="ORF">PAT3040_01423</name>
</gene>
<dbReference type="SMART" id="SM00670">
    <property type="entry name" value="PINc"/>
    <property type="match status" value="1"/>
</dbReference>
<dbReference type="SUPFAM" id="SSF88723">
    <property type="entry name" value="PIN domain-like"/>
    <property type="match status" value="1"/>
</dbReference>
<reference evidence="2 3" key="1">
    <citation type="submission" date="2017-08" db="EMBL/GenBank/DDBJ databases">
        <title>Substantial Increase in Enzyme Production by Combined Drug-Resistance Mutations in Paenibacillus agaridevorans.</title>
        <authorList>
            <person name="Tanaka Y."/>
            <person name="Funane K."/>
            <person name="Hosaka T."/>
            <person name="Shiwa Y."/>
            <person name="Fujita N."/>
            <person name="Miyazaki T."/>
            <person name="Yoshikawa H."/>
            <person name="Murakami K."/>
            <person name="Kasahara K."/>
            <person name="Inaoka T."/>
            <person name="Hiraga Y."/>
            <person name="Ochi K."/>
        </authorList>
    </citation>
    <scope>NUCLEOTIDE SEQUENCE [LARGE SCALE GENOMIC DNA]</scope>
    <source>
        <strain evidence="2 3">T-3040</strain>
    </source>
</reference>
<evidence type="ECO:0000313" key="2">
    <source>
        <dbReference type="EMBL" id="GBG06882.1"/>
    </source>
</evidence>
<dbReference type="Proteomes" id="UP000245202">
    <property type="component" value="Unassembled WGS sequence"/>
</dbReference>
<dbReference type="Gene3D" id="3.40.50.1010">
    <property type="entry name" value="5'-nuclease"/>
    <property type="match status" value="1"/>
</dbReference>
<evidence type="ECO:0000313" key="3">
    <source>
        <dbReference type="Proteomes" id="UP000245202"/>
    </source>
</evidence>
<evidence type="ECO:0000259" key="1">
    <source>
        <dbReference type="SMART" id="SM00670"/>
    </source>
</evidence>
<sequence>MANRYYADTNVILRILTGDDEAQIQTLVTLFEREAIRLVVTSTVVTELCWILTKYYKFKQEDAGNALLALMEYSDVEFEEEGIIQKSLQEFKRSSLDFVDCYLSAKAIYSRLPVLTWDNDFRKLEAEFYKPEELL</sequence>
<feature type="domain" description="PIN" evidence="1">
    <location>
        <begin position="3"/>
        <end position="123"/>
    </location>
</feature>
<accession>A0A2R5EJU2</accession>
<organism evidence="2 3">
    <name type="scientific">Paenibacillus agaridevorans</name>
    <dbReference type="NCBI Taxonomy" id="171404"/>
    <lineage>
        <taxon>Bacteria</taxon>
        <taxon>Bacillati</taxon>
        <taxon>Bacillota</taxon>
        <taxon>Bacilli</taxon>
        <taxon>Bacillales</taxon>
        <taxon>Paenibacillaceae</taxon>
        <taxon>Paenibacillus</taxon>
    </lineage>
</organism>
<comment type="caution">
    <text evidence="2">The sequence shown here is derived from an EMBL/GenBank/DDBJ whole genome shotgun (WGS) entry which is preliminary data.</text>
</comment>
<name>A0A2R5EJU2_9BACL</name>
<keyword evidence="3" id="KW-1185">Reference proteome</keyword>
<proteinExistence type="predicted"/>
<dbReference type="RefSeq" id="WP_181376478.1">
    <property type="nucleotide sequence ID" value="NZ_BDQX01000060.1"/>
</dbReference>
<protein>
    <submittedName>
        <fullName evidence="2">PIN domain nuclease</fullName>
    </submittedName>
</protein>
<dbReference type="EMBL" id="BDQX01000060">
    <property type="protein sequence ID" value="GBG06882.1"/>
    <property type="molecule type" value="Genomic_DNA"/>
</dbReference>
<dbReference type="InterPro" id="IPR002716">
    <property type="entry name" value="PIN_dom"/>
</dbReference>
<dbReference type="AlphaFoldDB" id="A0A2R5EJU2"/>
<dbReference type="InterPro" id="IPR029060">
    <property type="entry name" value="PIN-like_dom_sf"/>
</dbReference>
<dbReference type="Pfam" id="PF01850">
    <property type="entry name" value="PIN"/>
    <property type="match status" value="1"/>
</dbReference>